<dbReference type="Pfam" id="PF24024">
    <property type="entry name" value="DUF7336"/>
    <property type="match status" value="1"/>
</dbReference>
<dbReference type="Proteomes" id="UP001550850">
    <property type="component" value="Unassembled WGS sequence"/>
</dbReference>
<protein>
    <recommendedName>
        <fullName evidence="2">DUF7336 domain-containing protein</fullName>
    </recommendedName>
</protein>
<gene>
    <name evidence="3" type="ORF">AB0E65_21190</name>
</gene>
<dbReference type="RefSeq" id="WP_108952854.1">
    <property type="nucleotide sequence ID" value="NZ_BEVZ01000002.1"/>
</dbReference>
<accession>A0ABV2YLU6</accession>
<name>A0ABV2YLU6_9ACTN</name>
<comment type="caution">
    <text evidence="3">The sequence shown here is derived from an EMBL/GenBank/DDBJ whole genome shotgun (WGS) entry which is preliminary data.</text>
</comment>
<feature type="domain" description="DUF7336" evidence="2">
    <location>
        <begin position="37"/>
        <end position="87"/>
    </location>
</feature>
<dbReference type="EMBL" id="JBEZUR010000038">
    <property type="protein sequence ID" value="MEU3556705.1"/>
    <property type="molecule type" value="Genomic_DNA"/>
</dbReference>
<evidence type="ECO:0000313" key="3">
    <source>
        <dbReference type="EMBL" id="MEU3556705.1"/>
    </source>
</evidence>
<sequence>MIVSLLWHIGHRNEAGADRATLHTDGDSVFISERDGDDAKLLGVYSSHAKAEERMREASLLPGFADEPECFVIDDYVLDEDEWTDGFESDGPSTRVTPPPSSPR</sequence>
<dbReference type="InterPro" id="IPR055760">
    <property type="entry name" value="DUF7336"/>
</dbReference>
<evidence type="ECO:0000313" key="4">
    <source>
        <dbReference type="Proteomes" id="UP001550850"/>
    </source>
</evidence>
<evidence type="ECO:0000259" key="2">
    <source>
        <dbReference type="Pfam" id="PF24024"/>
    </source>
</evidence>
<reference evidence="3 4" key="1">
    <citation type="submission" date="2024-06" db="EMBL/GenBank/DDBJ databases">
        <title>The Natural Products Discovery Center: Release of the First 8490 Sequenced Strains for Exploring Actinobacteria Biosynthetic Diversity.</title>
        <authorList>
            <person name="Kalkreuter E."/>
            <person name="Kautsar S.A."/>
            <person name="Yang D."/>
            <person name="Bader C.D."/>
            <person name="Teijaro C.N."/>
            <person name="Fluegel L."/>
            <person name="Davis C.M."/>
            <person name="Simpson J.R."/>
            <person name="Lauterbach L."/>
            <person name="Steele A.D."/>
            <person name="Gui C."/>
            <person name="Meng S."/>
            <person name="Li G."/>
            <person name="Viehrig K."/>
            <person name="Ye F."/>
            <person name="Su P."/>
            <person name="Kiefer A.F."/>
            <person name="Nichols A."/>
            <person name="Cepeda A.J."/>
            <person name="Yan W."/>
            <person name="Fan B."/>
            <person name="Jiang Y."/>
            <person name="Adhikari A."/>
            <person name="Zheng C.-J."/>
            <person name="Schuster L."/>
            <person name="Cowan T.M."/>
            <person name="Smanski M.J."/>
            <person name="Chevrette M.G."/>
            <person name="De Carvalho L.P.S."/>
            <person name="Shen B."/>
        </authorList>
    </citation>
    <scope>NUCLEOTIDE SEQUENCE [LARGE SCALE GENOMIC DNA]</scope>
    <source>
        <strain evidence="3 4">NPDC038104</strain>
    </source>
</reference>
<proteinExistence type="predicted"/>
<keyword evidence="4" id="KW-1185">Reference proteome</keyword>
<evidence type="ECO:0000256" key="1">
    <source>
        <dbReference type="SAM" id="MobiDB-lite"/>
    </source>
</evidence>
<feature type="region of interest" description="Disordered" evidence="1">
    <location>
        <begin position="83"/>
        <end position="104"/>
    </location>
</feature>
<organism evidence="3 4">
    <name type="scientific">Streptomyces fragilis</name>
    <dbReference type="NCBI Taxonomy" id="67301"/>
    <lineage>
        <taxon>Bacteria</taxon>
        <taxon>Bacillati</taxon>
        <taxon>Actinomycetota</taxon>
        <taxon>Actinomycetes</taxon>
        <taxon>Kitasatosporales</taxon>
        <taxon>Streptomycetaceae</taxon>
        <taxon>Streptomyces</taxon>
    </lineage>
</organism>